<dbReference type="GO" id="GO:0000166">
    <property type="term" value="F:nucleotide binding"/>
    <property type="evidence" value="ECO:0007669"/>
    <property type="project" value="InterPro"/>
</dbReference>
<gene>
    <name evidence="3" type="ORF">RMSM_00453</name>
</gene>
<dbReference type="AlphaFoldDB" id="M5RTS5"/>
<dbReference type="PANTHER" id="PTHR43818:SF11">
    <property type="entry name" value="BCDNA.GH03377"/>
    <property type="match status" value="1"/>
</dbReference>
<dbReference type="Gene3D" id="3.30.360.10">
    <property type="entry name" value="Dihydrodipicolinate Reductase, domain 2"/>
    <property type="match status" value="1"/>
</dbReference>
<dbReference type="PANTHER" id="PTHR43818">
    <property type="entry name" value="BCDNA.GH03377"/>
    <property type="match status" value="1"/>
</dbReference>
<accession>M5RTS5</accession>
<dbReference type="Gene3D" id="3.40.50.720">
    <property type="entry name" value="NAD(P)-binding Rossmann-like Domain"/>
    <property type="match status" value="1"/>
</dbReference>
<organism evidence="3 4">
    <name type="scientific">Rhodopirellula maiorica SM1</name>
    <dbReference type="NCBI Taxonomy" id="1265738"/>
    <lineage>
        <taxon>Bacteria</taxon>
        <taxon>Pseudomonadati</taxon>
        <taxon>Planctomycetota</taxon>
        <taxon>Planctomycetia</taxon>
        <taxon>Pirellulales</taxon>
        <taxon>Pirellulaceae</taxon>
        <taxon>Novipirellula</taxon>
    </lineage>
</organism>
<sequence length="269" mass="28944">MKAVETANMTRRVFITSTATALATAPALGHASDSKQWRIGVVGHTGHGNFGHGIDTVWLNLPETKIVGVADADPNGREQAKQRLRCEHAFSSYREMIQQKQPEIVAVGPRHVDQHHAMIMAAIEGGAKGIYCEKPFCATLEQADQIVAACERSGTRFALAHRNRYHPALPVTNAAIEDGAIGKVLEIRCRGKEDARGGGQDLWVLGTHLFNLAAYFAGNPTACSATYYAGDRPATAEDVVPGSEGIGPLAGDRLHARYDTESGIPVFFD</sequence>
<keyword evidence="3" id="KW-0223">Dioxygenase</keyword>
<dbReference type="EMBL" id="ANOG01000068">
    <property type="protein sequence ID" value="EMI22611.1"/>
    <property type="molecule type" value="Genomic_DNA"/>
</dbReference>
<dbReference type="SUPFAM" id="SSF51735">
    <property type="entry name" value="NAD(P)-binding Rossmann-fold domains"/>
    <property type="match status" value="1"/>
</dbReference>
<dbReference type="GO" id="GO:0051213">
    <property type="term" value="F:dioxygenase activity"/>
    <property type="evidence" value="ECO:0007669"/>
    <property type="project" value="UniProtKB-KW"/>
</dbReference>
<dbReference type="SUPFAM" id="SSF55347">
    <property type="entry name" value="Glyceraldehyde-3-phosphate dehydrogenase-like, C-terminal domain"/>
    <property type="match status" value="1"/>
</dbReference>
<dbReference type="InterPro" id="IPR000683">
    <property type="entry name" value="Gfo/Idh/MocA-like_OxRdtase_N"/>
</dbReference>
<feature type="non-terminal residue" evidence="3">
    <location>
        <position position="269"/>
    </location>
</feature>
<evidence type="ECO:0000256" key="1">
    <source>
        <dbReference type="ARBA" id="ARBA00023002"/>
    </source>
</evidence>
<keyword evidence="4" id="KW-1185">Reference proteome</keyword>
<name>M5RTS5_9BACT</name>
<dbReference type="InterPro" id="IPR036291">
    <property type="entry name" value="NAD(P)-bd_dom_sf"/>
</dbReference>
<evidence type="ECO:0000259" key="2">
    <source>
        <dbReference type="Pfam" id="PF01408"/>
    </source>
</evidence>
<keyword evidence="1" id="KW-0560">Oxidoreductase</keyword>
<feature type="domain" description="Gfo/Idh/MocA-like oxidoreductase N-terminal" evidence="2">
    <location>
        <begin position="38"/>
        <end position="160"/>
    </location>
</feature>
<proteinExistence type="predicted"/>
<evidence type="ECO:0000313" key="3">
    <source>
        <dbReference type="EMBL" id="EMI22611.1"/>
    </source>
</evidence>
<protein>
    <submittedName>
        <fullName evidence="3">3-chlorobenzoate-3,4-dioxygenase dehydrogenase related protein-putative NAD-dependent oxidoreductase</fullName>
    </submittedName>
</protein>
<reference evidence="3 4" key="1">
    <citation type="journal article" date="2013" name="Mar. Genomics">
        <title>Expression of sulfatases in Rhodopirellula baltica and the diversity of sulfatases in the genus Rhodopirellula.</title>
        <authorList>
            <person name="Wegner C.E."/>
            <person name="Richter-Heitmann T."/>
            <person name="Klindworth A."/>
            <person name="Klockow C."/>
            <person name="Richter M."/>
            <person name="Achstetter T."/>
            <person name="Glockner F.O."/>
            <person name="Harder J."/>
        </authorList>
    </citation>
    <scope>NUCLEOTIDE SEQUENCE [LARGE SCALE GENOMIC DNA]</scope>
    <source>
        <strain evidence="3 4">SM1</strain>
    </source>
</reference>
<comment type="caution">
    <text evidence="3">The sequence shown here is derived from an EMBL/GenBank/DDBJ whole genome shotgun (WGS) entry which is preliminary data.</text>
</comment>
<evidence type="ECO:0000313" key="4">
    <source>
        <dbReference type="Proteomes" id="UP000011991"/>
    </source>
</evidence>
<dbReference type="Pfam" id="PF01408">
    <property type="entry name" value="GFO_IDH_MocA"/>
    <property type="match status" value="1"/>
</dbReference>
<dbReference type="InterPro" id="IPR050463">
    <property type="entry name" value="Gfo/Idh/MocA_oxidrdct_glycsds"/>
</dbReference>
<dbReference type="Proteomes" id="UP000011991">
    <property type="component" value="Unassembled WGS sequence"/>
</dbReference>